<dbReference type="AlphaFoldDB" id="A0A939BM17"/>
<evidence type="ECO:0000259" key="4">
    <source>
        <dbReference type="SMART" id="SM00642"/>
    </source>
</evidence>
<dbReference type="CDD" id="cd02857">
    <property type="entry name" value="E_set_CDase_PDE_N"/>
    <property type="match status" value="1"/>
</dbReference>
<name>A0A939BM17_9FIRM</name>
<comment type="caution">
    <text evidence="5">The sequence shown here is derived from an EMBL/GenBank/DDBJ whole genome shotgun (WGS) entry which is preliminary data.</text>
</comment>
<evidence type="ECO:0000256" key="2">
    <source>
        <dbReference type="ARBA" id="ARBA00022801"/>
    </source>
</evidence>
<feature type="domain" description="Glycosyl hydrolase family 13 catalytic" evidence="4">
    <location>
        <begin position="132"/>
        <end position="540"/>
    </location>
</feature>
<dbReference type="Gene3D" id="2.60.40.1180">
    <property type="entry name" value="Golgi alpha-mannosidase II"/>
    <property type="match status" value="1"/>
</dbReference>
<dbReference type="RefSeq" id="WP_204700138.1">
    <property type="nucleotide sequence ID" value="NZ_JAFBDQ010000001.1"/>
</dbReference>
<dbReference type="SUPFAM" id="SSF81296">
    <property type="entry name" value="E set domains"/>
    <property type="match status" value="1"/>
</dbReference>
<dbReference type="InterPro" id="IPR004185">
    <property type="entry name" value="Glyco_hydro_13_lg-like_dom"/>
</dbReference>
<evidence type="ECO:0000313" key="6">
    <source>
        <dbReference type="Proteomes" id="UP000774000"/>
    </source>
</evidence>
<keyword evidence="3 5" id="KW-0326">Glycosidase</keyword>
<sequence length="640" mass="75360">MKFDWKDSIYSDGSKHYVTNPTPELGEKVTIRLRILKNAPVEDVILRGKINGQAHFFAMTEEKKTEQFVYYKYQLEINQPLFHYHFIITTDDETYYYNQFEISNYPPVEDYDFRIVADYQPPEWVKSTVFYQIFPDRFYNANPDNDVQDNQYTFNGYSTIAKDWNEEPGEYEEAHCLDFFGGDLEGIKEKIPYLKELGVNALYLNPIFTAATHHKYDCLDYFAVDPHFGGDGALIDLNQELHSNNMKVMLDVSVNHTGIAHKWFNKEANFFAEDVGAYNNPEAKEREYYYFDEEGNYHGWEGVETLPTLNYESEALRDAIYRDDDSVLKYWLQDPFNIDAWRLDVADVMARMDDKQMHHQVWPEIRENIREENSEAYILGEHWRDDQEFLRGDEWDSSMNYFGFGRPVRQFVGEIDHMLERRLEQFDFSSQKRKASELAEQFKQKIARLPHQIAYVQFNLLDSHDISRLHNNPQVSWQDYRGAVIMMFTFPGTPNIYYGDEVEIEGHRESVEGCRYPMEWEQEEQNQDYYQLYKKLSHLKQEKESLQTGGFKILYDNDYVIAYARFTADEIYLTVVSQEKSRSQVAIPIGTLGVFEEAEVSEVFGQQPPLEIEAGIMNLELEAKDAFLFKIINKTKEVGG</sequence>
<dbReference type="InterPro" id="IPR006047">
    <property type="entry name" value="GH13_cat_dom"/>
</dbReference>
<reference evidence="5" key="1">
    <citation type="submission" date="2021-01" db="EMBL/GenBank/DDBJ databases">
        <title>Genomic Encyclopedia of Type Strains, Phase IV (KMG-IV): sequencing the most valuable type-strain genomes for metagenomic binning, comparative biology and taxonomic classification.</title>
        <authorList>
            <person name="Goeker M."/>
        </authorList>
    </citation>
    <scope>NUCLEOTIDE SEQUENCE</scope>
    <source>
        <strain evidence="5">DSM 23230</strain>
    </source>
</reference>
<dbReference type="EC" id="3.2.1.20" evidence="5"/>
<dbReference type="InterPro" id="IPR017853">
    <property type="entry name" value="GH"/>
</dbReference>
<comment type="similarity">
    <text evidence="1">Belongs to the glycosyl hydrolase 13 family.</text>
</comment>
<dbReference type="SUPFAM" id="SSF51445">
    <property type="entry name" value="(Trans)glycosidases"/>
    <property type="match status" value="1"/>
</dbReference>
<dbReference type="PANTHER" id="PTHR10357">
    <property type="entry name" value="ALPHA-AMYLASE FAMILY MEMBER"/>
    <property type="match status" value="1"/>
</dbReference>
<dbReference type="PANTHER" id="PTHR10357:SF210">
    <property type="entry name" value="MALTODEXTRIN GLUCOSIDASE"/>
    <property type="match status" value="1"/>
</dbReference>
<keyword evidence="2 5" id="KW-0378">Hydrolase</keyword>
<proteinExistence type="inferred from homology"/>
<organism evidence="5 6">
    <name type="scientific">Halanaerobacter jeridensis</name>
    <dbReference type="NCBI Taxonomy" id="706427"/>
    <lineage>
        <taxon>Bacteria</taxon>
        <taxon>Bacillati</taxon>
        <taxon>Bacillota</taxon>
        <taxon>Clostridia</taxon>
        <taxon>Halanaerobiales</taxon>
        <taxon>Halobacteroidaceae</taxon>
        <taxon>Halanaerobacter</taxon>
    </lineage>
</organism>
<dbReference type="Pfam" id="PF00128">
    <property type="entry name" value="Alpha-amylase"/>
    <property type="match status" value="1"/>
</dbReference>
<dbReference type="GO" id="GO:0004558">
    <property type="term" value="F:alpha-1,4-glucosidase activity"/>
    <property type="evidence" value="ECO:0007669"/>
    <property type="project" value="UniProtKB-EC"/>
</dbReference>
<protein>
    <submittedName>
        <fullName evidence="5">Alpha-glucosidase</fullName>
        <ecNumber evidence="5">3.2.1.20</ecNumber>
    </submittedName>
</protein>
<dbReference type="InterPro" id="IPR013780">
    <property type="entry name" value="Glyco_hydro_b"/>
</dbReference>
<evidence type="ECO:0000313" key="5">
    <source>
        <dbReference type="EMBL" id="MBM7555425.1"/>
    </source>
</evidence>
<dbReference type="Pfam" id="PF02903">
    <property type="entry name" value="Alpha-amylase_N"/>
    <property type="match status" value="1"/>
</dbReference>
<gene>
    <name evidence="5" type="ORF">JOC47_000249</name>
</gene>
<dbReference type="InterPro" id="IPR013783">
    <property type="entry name" value="Ig-like_fold"/>
</dbReference>
<evidence type="ECO:0000256" key="1">
    <source>
        <dbReference type="ARBA" id="ARBA00008061"/>
    </source>
</evidence>
<dbReference type="CDD" id="cd11338">
    <property type="entry name" value="AmyAc_CMD"/>
    <property type="match status" value="1"/>
</dbReference>
<dbReference type="EMBL" id="JAFBDQ010000001">
    <property type="protein sequence ID" value="MBM7555425.1"/>
    <property type="molecule type" value="Genomic_DNA"/>
</dbReference>
<dbReference type="SMART" id="SM00642">
    <property type="entry name" value="Aamy"/>
    <property type="match status" value="1"/>
</dbReference>
<dbReference type="InterPro" id="IPR014756">
    <property type="entry name" value="Ig_E-set"/>
</dbReference>
<dbReference type="GO" id="GO:0005975">
    <property type="term" value="P:carbohydrate metabolic process"/>
    <property type="evidence" value="ECO:0007669"/>
    <property type="project" value="InterPro"/>
</dbReference>
<accession>A0A939BM17</accession>
<dbReference type="Proteomes" id="UP000774000">
    <property type="component" value="Unassembled WGS sequence"/>
</dbReference>
<evidence type="ECO:0000256" key="3">
    <source>
        <dbReference type="ARBA" id="ARBA00023295"/>
    </source>
</evidence>
<dbReference type="Gene3D" id="2.60.40.10">
    <property type="entry name" value="Immunoglobulins"/>
    <property type="match status" value="1"/>
</dbReference>
<dbReference type="Gene3D" id="3.20.20.80">
    <property type="entry name" value="Glycosidases"/>
    <property type="match status" value="1"/>
</dbReference>
<keyword evidence="6" id="KW-1185">Reference proteome</keyword>